<comment type="function">
    <text evidence="2">Catalyzes the condensation of isopentenyl diphosphate (IPP) with allylic pyrophosphates generating different type of terpenoids.</text>
</comment>
<dbReference type="EC" id="2.5.1.-" evidence="2"/>
<dbReference type="SUPFAM" id="SSF64005">
    <property type="entry name" value="Undecaprenyl diphosphate synthase"/>
    <property type="match status" value="1"/>
</dbReference>
<evidence type="ECO:0000313" key="4">
    <source>
        <dbReference type="Proteomes" id="UP000509414"/>
    </source>
</evidence>
<feature type="active site" evidence="2">
    <location>
        <position position="12"/>
    </location>
</feature>
<name>A0A7H9CH61_9BACT</name>
<dbReference type="EMBL" id="CP049075">
    <property type="protein sequence ID" value="QLI05463.1"/>
    <property type="molecule type" value="Genomic_DNA"/>
</dbReference>
<feature type="binding site" evidence="2">
    <location>
        <begin position="13"/>
        <end position="16"/>
    </location>
    <ligand>
        <name>substrate</name>
    </ligand>
</feature>
<dbReference type="CDD" id="cd00475">
    <property type="entry name" value="Cis_IPPS"/>
    <property type="match status" value="1"/>
</dbReference>
<dbReference type="InterPro" id="IPR018520">
    <property type="entry name" value="UPP_synth-like_CS"/>
</dbReference>
<evidence type="ECO:0000256" key="2">
    <source>
        <dbReference type="HAMAP-Rule" id="MF_01139"/>
    </source>
</evidence>
<accession>A0A7H9CH61</accession>
<feature type="binding site" evidence="2">
    <location>
        <position position="192"/>
    </location>
    <ligand>
        <name>Mg(2+)</name>
        <dbReference type="ChEBI" id="CHEBI:18420"/>
    </ligand>
</feature>
<dbReference type="RefSeq" id="WP_179974682.1">
    <property type="nucleotide sequence ID" value="NZ_CP049075.1"/>
</dbReference>
<feature type="binding site" evidence="2">
    <location>
        <position position="12"/>
    </location>
    <ligand>
        <name>Mg(2+)</name>
        <dbReference type="ChEBI" id="CHEBI:18420"/>
    </ligand>
</feature>
<dbReference type="InterPro" id="IPR001441">
    <property type="entry name" value="UPP_synth-like"/>
</dbReference>
<dbReference type="GO" id="GO:0016094">
    <property type="term" value="P:polyprenol biosynthetic process"/>
    <property type="evidence" value="ECO:0007669"/>
    <property type="project" value="TreeGrafter"/>
</dbReference>
<keyword evidence="2" id="KW-0479">Metal-binding</keyword>
<keyword evidence="1 2" id="KW-0808">Transferase</keyword>
<dbReference type="GO" id="GO:0008834">
    <property type="term" value="F:ditrans,polycis-undecaprenyl-diphosphate synthase [(2E,6E)-farnesyl-diphosphate specific] activity"/>
    <property type="evidence" value="ECO:0007669"/>
    <property type="project" value="TreeGrafter"/>
</dbReference>
<dbReference type="PROSITE" id="PS01066">
    <property type="entry name" value="UPP_SYNTHASE"/>
    <property type="match status" value="1"/>
</dbReference>
<dbReference type="Proteomes" id="UP000509414">
    <property type="component" value="Chromosome"/>
</dbReference>
<dbReference type="Pfam" id="PF01255">
    <property type="entry name" value="Prenyltransf"/>
    <property type="match status" value="1"/>
</dbReference>
<sequence length="225" mass="25335">MNALNHLAIIMDGNGRWAKKRGFLRIKGHENGAKVVENVAIYCAKLGIKTLSLYAFSTENWTRPQAEIDFLMDLLKKFLRQKRDMICKNNIKFHTIGDISALRADLQTEIKALKELSADFNGLNLVLGLNYGGRDEIVRACKKLCDSGVKISENSINGALDTSGFGDVDLLIRTGGEQRISNFLLWQASYAELAFTSTLWPDFSVIELEKIINEYKTRNRRFGGL</sequence>
<dbReference type="PANTHER" id="PTHR10291:SF0">
    <property type="entry name" value="DEHYDRODOLICHYL DIPHOSPHATE SYNTHASE 2"/>
    <property type="match status" value="1"/>
</dbReference>
<protein>
    <recommendedName>
        <fullName evidence="2">Isoprenyl transferase</fullName>
        <ecNumber evidence="2">2.5.1.-</ecNumber>
    </recommendedName>
</protein>
<feature type="active site" description="Proton acceptor" evidence="2">
    <location>
        <position position="60"/>
    </location>
</feature>
<dbReference type="AlphaFoldDB" id="A0A7H9CH61"/>
<dbReference type="InterPro" id="IPR036424">
    <property type="entry name" value="UPP_synth-like_sf"/>
</dbReference>
<organism evidence="3 4">
    <name type="scientific">Candidatus Campylobacter infans</name>
    <dbReference type="NCBI Taxonomy" id="2561898"/>
    <lineage>
        <taxon>Bacteria</taxon>
        <taxon>Pseudomonadati</taxon>
        <taxon>Campylobacterota</taxon>
        <taxon>Epsilonproteobacteria</taxon>
        <taxon>Campylobacterales</taxon>
        <taxon>Campylobacteraceae</taxon>
        <taxon>Campylobacter</taxon>
    </lineage>
</organism>
<feature type="binding site" evidence="2">
    <location>
        <position position="61"/>
    </location>
    <ligand>
        <name>substrate</name>
    </ligand>
</feature>
<proteinExistence type="inferred from homology"/>
<feature type="binding site" evidence="2">
    <location>
        <begin position="179"/>
        <end position="181"/>
    </location>
    <ligand>
        <name>substrate</name>
    </ligand>
</feature>
<comment type="cofactor">
    <cofactor evidence="2">
        <name>Mg(2+)</name>
        <dbReference type="ChEBI" id="CHEBI:18420"/>
    </cofactor>
    <text evidence="2">Binds 2 magnesium ions per subunit.</text>
</comment>
<keyword evidence="4" id="KW-1185">Reference proteome</keyword>
<comment type="subunit">
    <text evidence="2">Homodimer.</text>
</comment>
<keyword evidence="2" id="KW-0460">Magnesium</keyword>
<evidence type="ECO:0000313" key="3">
    <source>
        <dbReference type="EMBL" id="QLI05463.1"/>
    </source>
</evidence>
<dbReference type="GO" id="GO:0005829">
    <property type="term" value="C:cytosol"/>
    <property type="evidence" value="ECO:0007669"/>
    <property type="project" value="TreeGrafter"/>
</dbReference>
<feature type="binding site" evidence="2">
    <location>
        <position position="173"/>
    </location>
    <ligand>
        <name>substrate</name>
    </ligand>
</feature>
<feature type="binding site" evidence="2">
    <location>
        <position position="25"/>
    </location>
    <ligand>
        <name>substrate</name>
    </ligand>
</feature>
<dbReference type="GO" id="GO:0000287">
    <property type="term" value="F:magnesium ion binding"/>
    <property type="evidence" value="ECO:0007669"/>
    <property type="project" value="UniProtKB-UniRule"/>
</dbReference>
<comment type="similarity">
    <text evidence="2">Belongs to the UPP synthase family.</text>
</comment>
<feature type="binding site" evidence="2">
    <location>
        <position position="63"/>
    </location>
    <ligand>
        <name>substrate</name>
    </ligand>
</feature>
<evidence type="ECO:0000256" key="1">
    <source>
        <dbReference type="ARBA" id="ARBA00022679"/>
    </source>
</evidence>
<gene>
    <name evidence="3" type="primary">ispU</name>
    <name evidence="3" type="ORF">CINF_0958</name>
</gene>
<dbReference type="KEGG" id="cinf:CINF_0958"/>
<dbReference type="PANTHER" id="PTHR10291">
    <property type="entry name" value="DEHYDRODOLICHYL DIPHOSPHATE SYNTHASE FAMILY MEMBER"/>
    <property type="match status" value="1"/>
</dbReference>
<feature type="binding site" evidence="2">
    <location>
        <position position="17"/>
    </location>
    <ligand>
        <name>substrate</name>
    </ligand>
</feature>
<dbReference type="HAMAP" id="MF_01139">
    <property type="entry name" value="ISPT"/>
    <property type="match status" value="1"/>
</dbReference>
<dbReference type="Gene3D" id="3.40.1180.10">
    <property type="entry name" value="Decaprenyl diphosphate synthase-like"/>
    <property type="match status" value="1"/>
</dbReference>
<dbReference type="FunFam" id="3.40.1180.10:FF:000001">
    <property type="entry name" value="(2E,6E)-farnesyl-diphosphate-specific ditrans,polycis-undecaprenyl-diphosphate synthase"/>
    <property type="match status" value="1"/>
</dbReference>
<reference evidence="3 4" key="1">
    <citation type="submission" date="2020-02" db="EMBL/GenBank/DDBJ databases">
        <title>Complete genome sequence of the novel Campylobacter species Candidatus Campylobacter infans.</title>
        <authorList>
            <person name="Duim B."/>
            <person name="Zomer A."/>
            <person name="van der Graaf L."/>
            <person name="Wagenaar J."/>
        </authorList>
    </citation>
    <scope>NUCLEOTIDE SEQUENCE [LARGE SCALE GENOMIC DNA]</scope>
    <source>
        <strain evidence="3 4">19S00001</strain>
    </source>
</reference>
<dbReference type="NCBIfam" id="TIGR00055">
    <property type="entry name" value="uppS"/>
    <property type="match status" value="1"/>
</dbReference>
<feature type="binding site" evidence="2">
    <location>
        <begin position="57"/>
        <end position="59"/>
    </location>
    <ligand>
        <name>substrate</name>
    </ligand>
</feature>
<feature type="binding site" evidence="2">
    <location>
        <position position="29"/>
    </location>
    <ligand>
        <name>substrate</name>
    </ligand>
</feature>